<evidence type="ECO:0000313" key="1">
    <source>
        <dbReference type="EMBL" id="KAF6045466.1"/>
    </source>
</evidence>
<dbReference type="Proteomes" id="UP000590412">
    <property type="component" value="Unassembled WGS sequence"/>
</dbReference>
<dbReference type="AlphaFoldDB" id="A0A8X7NHR5"/>
<reference evidence="1" key="1">
    <citation type="submission" date="2020-03" db="EMBL/GenBank/DDBJ databases">
        <title>FDA dAtabase for Regulatory Grade micrObial Sequences (FDA-ARGOS): Supporting development and validation of Infectious Disease Dx tests.</title>
        <authorList>
            <person name="Campos J."/>
            <person name="Goldberg B."/>
            <person name="Tallon L."/>
            <person name="Sadzewicz L."/>
            <person name="Vavikolanu K."/>
            <person name="Mehta A."/>
            <person name="Aluvathingal J."/>
            <person name="Nadendla S."/>
            <person name="Nandy P."/>
            <person name="Geyer C."/>
            <person name="Yan Y."/>
            <person name="Sichtig H."/>
        </authorList>
    </citation>
    <scope>NUCLEOTIDE SEQUENCE [LARGE SCALE GENOMIC DNA]</scope>
    <source>
        <strain evidence="1">FDAARGOS_652</strain>
    </source>
</reference>
<gene>
    <name evidence="1" type="ORF">FOB60_005038</name>
</gene>
<name>A0A8X7NHR5_CANPA</name>
<dbReference type="EMBL" id="JABWAB010000009">
    <property type="protein sequence ID" value="KAF6045466.1"/>
    <property type="molecule type" value="Genomic_DNA"/>
</dbReference>
<protein>
    <submittedName>
        <fullName evidence="1">Uncharacterized protein</fullName>
    </submittedName>
</protein>
<dbReference type="InterPro" id="IPR048920">
    <property type="entry name" value="REC102"/>
</dbReference>
<dbReference type="OrthoDB" id="4079109at2759"/>
<sequence>MSITVREENTYYQLEFNYNTPPSPIVIPAPTIFLDFKIHFNSHLLTVGDNEELVREIATSFWPFWDSCHYDTSINISEASEFTFTLVCKDSVFELNALPKIASIEINLSVLSIEEILLQDLMIAFDYLMTSWFLNEEHKHPAIFSPTGRQFIKLNLFWYKKMCFEVLGEHLTDPETVITKYIEVVGTNYTILPLMGNTDVAIDYPRSARGKNSVIKSYPLHLVKINTLESS</sequence>
<proteinExistence type="predicted"/>
<evidence type="ECO:0000313" key="2">
    <source>
        <dbReference type="Proteomes" id="UP000590412"/>
    </source>
</evidence>
<dbReference type="Pfam" id="PF21736">
    <property type="entry name" value="REC102"/>
    <property type="match status" value="1"/>
</dbReference>
<organism evidence="1 2">
    <name type="scientific">Candida parapsilosis</name>
    <name type="common">Yeast</name>
    <dbReference type="NCBI Taxonomy" id="5480"/>
    <lineage>
        <taxon>Eukaryota</taxon>
        <taxon>Fungi</taxon>
        <taxon>Dikarya</taxon>
        <taxon>Ascomycota</taxon>
        <taxon>Saccharomycotina</taxon>
        <taxon>Pichiomycetes</taxon>
        <taxon>Debaryomycetaceae</taxon>
        <taxon>Candida/Lodderomyces clade</taxon>
        <taxon>Candida</taxon>
    </lineage>
</organism>
<accession>A0A8X7NHR5</accession>
<comment type="caution">
    <text evidence="1">The sequence shown here is derived from an EMBL/GenBank/DDBJ whole genome shotgun (WGS) entry which is preliminary data.</text>
</comment>